<keyword evidence="2" id="KW-1185">Reference proteome</keyword>
<evidence type="ECO:0000313" key="1">
    <source>
        <dbReference type="EMBL" id="KAK0655366.1"/>
    </source>
</evidence>
<comment type="caution">
    <text evidence="1">The sequence shown here is derived from an EMBL/GenBank/DDBJ whole genome shotgun (WGS) entry which is preliminary data.</text>
</comment>
<gene>
    <name evidence="1" type="ORF">B0T16DRAFT_396780</name>
</gene>
<evidence type="ECO:0000313" key="2">
    <source>
        <dbReference type="Proteomes" id="UP001174936"/>
    </source>
</evidence>
<organism evidence="1 2">
    <name type="scientific">Cercophora newfieldiana</name>
    <dbReference type="NCBI Taxonomy" id="92897"/>
    <lineage>
        <taxon>Eukaryota</taxon>
        <taxon>Fungi</taxon>
        <taxon>Dikarya</taxon>
        <taxon>Ascomycota</taxon>
        <taxon>Pezizomycotina</taxon>
        <taxon>Sordariomycetes</taxon>
        <taxon>Sordariomycetidae</taxon>
        <taxon>Sordariales</taxon>
        <taxon>Lasiosphaeriaceae</taxon>
        <taxon>Cercophora</taxon>
    </lineage>
</organism>
<dbReference type="AlphaFoldDB" id="A0AA39YMP1"/>
<protein>
    <submittedName>
        <fullName evidence="1">Uncharacterized protein</fullName>
    </submittedName>
</protein>
<name>A0AA39YMP1_9PEZI</name>
<dbReference type="Proteomes" id="UP001174936">
    <property type="component" value="Unassembled WGS sequence"/>
</dbReference>
<accession>A0AA39YMP1</accession>
<dbReference type="EMBL" id="JAULSV010000001">
    <property type="protein sequence ID" value="KAK0655366.1"/>
    <property type="molecule type" value="Genomic_DNA"/>
</dbReference>
<sequence>MQTPRHIQAFMRHAGSFPRFFPFCRESRNNKMSRTRLDMGPRITSFFQRCADAQVDLIEWDHPLLARLNYPLVVDKDYTFLVPDHALPNATAAATESGLPVADEGLRRGYSSEYCSNARRFLLGDAISEYHRPPVLVLAPLSWSGISTRDLGRLPPTAERYPTPVQGLSVYTASLPVACAALVRILSSKSLAWEGRIRIESDLRSLLGYNFFDMSKEYEINYEVDANTMTPEDVEGLRAAVSTIKSWPYPAQDQWIKDALEEMLTGEMTGNERPAERRGLRL</sequence>
<proteinExistence type="predicted"/>
<reference evidence="1" key="1">
    <citation type="submission" date="2023-06" db="EMBL/GenBank/DDBJ databases">
        <title>Genome-scale phylogeny and comparative genomics of the fungal order Sordariales.</title>
        <authorList>
            <consortium name="Lawrence Berkeley National Laboratory"/>
            <person name="Hensen N."/>
            <person name="Bonometti L."/>
            <person name="Westerberg I."/>
            <person name="Brannstrom I.O."/>
            <person name="Guillou S."/>
            <person name="Cros-Aarteil S."/>
            <person name="Calhoun S."/>
            <person name="Haridas S."/>
            <person name="Kuo A."/>
            <person name="Mondo S."/>
            <person name="Pangilinan J."/>
            <person name="Riley R."/>
            <person name="Labutti K."/>
            <person name="Andreopoulos B."/>
            <person name="Lipzen A."/>
            <person name="Chen C."/>
            <person name="Yanf M."/>
            <person name="Daum C."/>
            <person name="Ng V."/>
            <person name="Clum A."/>
            <person name="Steindorff A."/>
            <person name="Ohm R."/>
            <person name="Martin F."/>
            <person name="Silar P."/>
            <person name="Natvig D."/>
            <person name="Lalanne C."/>
            <person name="Gautier V."/>
            <person name="Ament-Velasquez S.L."/>
            <person name="Kruys A."/>
            <person name="Hutchinson M.I."/>
            <person name="Powell A.J."/>
            <person name="Barry K."/>
            <person name="Miller A.N."/>
            <person name="Grigoriev I.V."/>
            <person name="Debuchy R."/>
            <person name="Gladieux P."/>
            <person name="Thoren M.H."/>
            <person name="Johannesson H."/>
        </authorList>
    </citation>
    <scope>NUCLEOTIDE SEQUENCE</scope>
    <source>
        <strain evidence="1">SMH2532-1</strain>
    </source>
</reference>